<dbReference type="InterPro" id="IPR057971">
    <property type="entry name" value="PKHA4-7_TBCA"/>
</dbReference>
<dbReference type="Pfam" id="PF25541">
    <property type="entry name" value="TBCA_PH"/>
    <property type="match status" value="1"/>
</dbReference>
<dbReference type="Proteomes" id="UP000472241">
    <property type="component" value="Unplaced"/>
</dbReference>
<feature type="compositionally biased region" description="Low complexity" evidence="2">
    <location>
        <begin position="869"/>
        <end position="907"/>
    </location>
</feature>
<dbReference type="CDD" id="cd13248">
    <property type="entry name" value="PH_PEPP1_2_3"/>
    <property type="match status" value="1"/>
</dbReference>
<dbReference type="SMART" id="SM00456">
    <property type="entry name" value="WW"/>
    <property type="match status" value="2"/>
</dbReference>
<dbReference type="CDD" id="cd00201">
    <property type="entry name" value="WW"/>
    <property type="match status" value="1"/>
</dbReference>
<feature type="compositionally biased region" description="Polar residues" evidence="2">
    <location>
        <begin position="116"/>
        <end position="126"/>
    </location>
</feature>
<feature type="compositionally biased region" description="Basic and acidic residues" evidence="2">
    <location>
        <begin position="325"/>
        <end position="356"/>
    </location>
</feature>
<dbReference type="InterPro" id="IPR040392">
    <property type="entry name" value="PKHA4-7_PH"/>
</dbReference>
<feature type="compositionally biased region" description="Polar residues" evidence="2">
    <location>
        <begin position="43"/>
        <end position="53"/>
    </location>
</feature>
<dbReference type="Gene3D" id="2.20.70.10">
    <property type="match status" value="2"/>
</dbReference>
<reference evidence="5" key="1">
    <citation type="submission" date="2025-08" db="UniProtKB">
        <authorList>
            <consortium name="Ensembl"/>
        </authorList>
    </citation>
    <scope>IDENTIFICATION</scope>
</reference>
<dbReference type="Pfam" id="PF00169">
    <property type="entry name" value="PH"/>
    <property type="match status" value="1"/>
</dbReference>
<feature type="compositionally biased region" description="Polar residues" evidence="2">
    <location>
        <begin position="435"/>
        <end position="446"/>
    </location>
</feature>
<feature type="region of interest" description="Disordered" evidence="2">
    <location>
        <begin position="1153"/>
        <end position="1181"/>
    </location>
</feature>
<keyword evidence="1" id="KW-0175">Coiled coil</keyword>
<dbReference type="InterPro" id="IPR011993">
    <property type="entry name" value="PH-like_dom_sf"/>
</dbReference>
<evidence type="ECO:0000313" key="6">
    <source>
        <dbReference type="Proteomes" id="UP000472241"/>
    </source>
</evidence>
<feature type="compositionally biased region" description="Polar residues" evidence="2">
    <location>
        <begin position="1291"/>
        <end position="1308"/>
    </location>
</feature>
<dbReference type="SUPFAM" id="SSF51045">
    <property type="entry name" value="WW domain"/>
    <property type="match status" value="2"/>
</dbReference>
<feature type="region of interest" description="Disordered" evidence="2">
    <location>
        <begin position="1265"/>
        <end position="1308"/>
    </location>
</feature>
<reference evidence="5" key="2">
    <citation type="submission" date="2025-09" db="UniProtKB">
        <authorList>
            <consortium name="Ensembl"/>
        </authorList>
    </citation>
    <scope>IDENTIFICATION</scope>
</reference>
<feature type="region of interest" description="Disordered" evidence="2">
    <location>
        <begin position="289"/>
        <end position="464"/>
    </location>
</feature>
<dbReference type="FunFam" id="2.30.29.30:FF:000083">
    <property type="entry name" value="Pleckstrin homology domain-containing family A member 5"/>
    <property type="match status" value="1"/>
</dbReference>
<feature type="region of interest" description="Disordered" evidence="2">
    <location>
        <begin position="574"/>
        <end position="593"/>
    </location>
</feature>
<proteinExistence type="predicted"/>
<dbReference type="InterPro" id="IPR036020">
    <property type="entry name" value="WW_dom_sf"/>
</dbReference>
<dbReference type="InterPro" id="IPR001849">
    <property type="entry name" value="PH_domain"/>
</dbReference>
<keyword evidence="6" id="KW-1185">Reference proteome</keyword>
<dbReference type="Gene3D" id="2.30.29.30">
    <property type="entry name" value="Pleckstrin-homology domain (PH domain)/Phosphotyrosine-binding domain (PTB)"/>
    <property type="match status" value="1"/>
</dbReference>
<feature type="domain" description="WW" evidence="4">
    <location>
        <begin position="8"/>
        <end position="41"/>
    </location>
</feature>
<dbReference type="SMART" id="SM00233">
    <property type="entry name" value="PH"/>
    <property type="match status" value="1"/>
</dbReference>
<dbReference type="PROSITE" id="PS01159">
    <property type="entry name" value="WW_DOMAIN_1"/>
    <property type="match status" value="2"/>
</dbReference>
<feature type="compositionally biased region" description="Gly residues" evidence="2">
    <location>
        <begin position="1157"/>
        <end position="1169"/>
    </location>
</feature>
<dbReference type="PROSITE" id="PS50020">
    <property type="entry name" value="WW_DOMAIN_2"/>
    <property type="match status" value="2"/>
</dbReference>
<feature type="domain" description="WW" evidence="4">
    <location>
        <begin position="53"/>
        <end position="86"/>
    </location>
</feature>
<organism evidence="5 6">
    <name type="scientific">Lynx canadensis</name>
    <name type="common">Canada lynx</name>
    <name type="synonym">Felis canadensis</name>
    <dbReference type="NCBI Taxonomy" id="61383"/>
    <lineage>
        <taxon>Eukaryota</taxon>
        <taxon>Metazoa</taxon>
        <taxon>Chordata</taxon>
        <taxon>Craniata</taxon>
        <taxon>Vertebrata</taxon>
        <taxon>Euteleostomi</taxon>
        <taxon>Mammalia</taxon>
        <taxon>Eutheria</taxon>
        <taxon>Laurasiatheria</taxon>
        <taxon>Carnivora</taxon>
        <taxon>Feliformia</taxon>
        <taxon>Felidae</taxon>
        <taxon>Felinae</taxon>
        <taxon>Lynx</taxon>
    </lineage>
</organism>
<feature type="coiled-coil region" evidence="1">
    <location>
        <begin position="726"/>
        <end position="812"/>
    </location>
</feature>
<evidence type="ECO:0000256" key="2">
    <source>
        <dbReference type="SAM" id="MobiDB-lite"/>
    </source>
</evidence>
<feature type="compositionally biased region" description="Polar residues" evidence="2">
    <location>
        <begin position="576"/>
        <end position="591"/>
    </location>
</feature>
<feature type="domain" description="PH" evidence="3">
    <location>
        <begin position="163"/>
        <end position="282"/>
    </location>
</feature>
<gene>
    <name evidence="5" type="primary">PLEKHA6</name>
</gene>
<feature type="region of interest" description="Disordered" evidence="2">
    <location>
        <begin position="845"/>
        <end position="1091"/>
    </location>
</feature>
<name>A0A667HTE1_LYNCA</name>
<dbReference type="Ensembl" id="ENSLCNT00005025877.1">
    <property type="protein sequence ID" value="ENSLCNP00005023164.1"/>
    <property type="gene ID" value="ENSLCNG00005015069.1"/>
</dbReference>
<dbReference type="PANTHER" id="PTHR12752">
    <property type="entry name" value="PHOSPHOINOSITOL 3-PHOSPHATE-BINDING PROTEIN"/>
    <property type="match status" value="1"/>
</dbReference>
<sequence>MADEIDWLDLPGRWTYGVDRGGRIFFINDEEKSTSWVHPGTESPIQSGHSSSPGLPKGWEMDSTQEGAVYFINHNERRNTFLHPVTGQVPEENKKFNLKTSALDMSNKAGGKRPAITNSDTSNHNMVSEVPPERPSVRATRTSRKAIAFGKRSHSMKRNLNAPVTKAGWLFKQASSGVKQWNKRWFVLVDRCLFYYKDEKEESILGSIPLLSFRVAAVQPSDNISRKHTFKVTTCWVDEARASSTHCLSPQAEHAGVRTYFFSAESPEEQEAWIQAMGEAARVQIPPAQKSVPQAVRHSHEKPDSENIPPSKHHHQPSHNSLPKPEPEAKTRGEGDGRGCEKAERKPERPEVKSEPLVKANGIQAGPEPSSEPGSPYPEGPRVPGGGDRPAQPNGWQYSSPSRPGSTAFPPPDSESGGHQRNFPPRANPDKIAQRKSSMNQLQQWVNLRRGVAPPEDLRSPSRFYPVSRRVPEYYGPYSSQYPDDYQYYPPGVRPDSICSMPAYDRISPPWALEDKRHSFRNGGGPAFQLREWKEPPGYGRQDGTIWLPGPSPSRQPVYYDELDATSGSLRRLSLQPRSHSVPRSPSQGSYSRARIYSPVRSPSARFERLPPRSEDIYADPAAYVMRRSVSSPKYDYLGDRRPVPAGLFPYNYPPSPTAHDKMMSESETLISMVNRMVENSSPRAQLFMQVPPYPEVFRDGLHTYKLNEQDTDKLLGKLCEQNKVVREQDRLVQQLRAEKESLESALMGTHQELEMFGNQPAYPEKLLRKKESLQNQLINIRVELSQATTALTNSTIEYENLESEVSALHDDLWEQLNLDVQNEVLNRQIQKEIWRIQDVMEGLRKNNPSRGTDTAKHRGGLGPTATYSSNSPASPLSSASLTSPLSPFSLVSGSQGSPTKPGSSEEPGPPRPPLPKAYVPLESPPNVPPLPSESRFWPYPSSPSWHRRGEPARGQPKASYEQSKKDPHQTSPLDTARDINLVPTRQEAEAEKQTALNKVGIVPPRTKSPTDEEVTPSRVVRRSADGLTNGLSSRQERPKSAVFPGEGKVKMSVEEQIDRMRRHQSGSMKEKRRSLQLPASPAPDPATRPAYKVVRRHRSIHEVDISNLEAALRAEEPGGQAYETPREEIARLRKMELEPQHYDVDINKEVSEVREGGGGGSLEGGGMGVVTQVPPQLSTPDKVLIPERYIDLEPDTPLSPEELKEKQKKVERIKTLIAKSSMQNVVPVGEGDLVDVPQDSESQLQEQEKRIEISCALATEASRRGRMLSVQCATPSPPTSPASPTPPANPLSSESPRGTDSSHTMRV</sequence>
<feature type="region of interest" description="Disordered" evidence="2">
    <location>
        <begin position="107"/>
        <end position="142"/>
    </location>
</feature>
<dbReference type="PANTHER" id="PTHR12752:SF5">
    <property type="entry name" value="PLECKSTRIN HOMOLOGY DOMAIN-CONTAINING FAMILY A MEMBER 6"/>
    <property type="match status" value="1"/>
</dbReference>
<dbReference type="SUPFAM" id="SSF50729">
    <property type="entry name" value="PH domain-like"/>
    <property type="match status" value="1"/>
</dbReference>
<feature type="region of interest" description="Disordered" evidence="2">
    <location>
        <begin position="34"/>
        <end position="56"/>
    </location>
</feature>
<feature type="compositionally biased region" description="Pro residues" evidence="2">
    <location>
        <begin position="923"/>
        <end position="932"/>
    </location>
</feature>
<evidence type="ECO:0000313" key="5">
    <source>
        <dbReference type="Ensembl" id="ENSLCNP00005023164.1"/>
    </source>
</evidence>
<feature type="compositionally biased region" description="Pro residues" evidence="2">
    <location>
        <begin position="1276"/>
        <end position="1290"/>
    </location>
</feature>
<evidence type="ECO:0000259" key="4">
    <source>
        <dbReference type="PROSITE" id="PS50020"/>
    </source>
</evidence>
<dbReference type="InterPro" id="IPR001202">
    <property type="entry name" value="WW_dom"/>
</dbReference>
<protein>
    <submittedName>
        <fullName evidence="5">Pleckstrin homology domain containing A6</fullName>
    </submittedName>
</protein>
<dbReference type="PROSITE" id="PS50003">
    <property type="entry name" value="PH_DOMAIN"/>
    <property type="match status" value="1"/>
</dbReference>
<accession>A0A667HTE1</accession>
<feature type="compositionally biased region" description="Basic and acidic residues" evidence="2">
    <location>
        <begin position="1048"/>
        <end position="1060"/>
    </location>
</feature>
<feature type="compositionally biased region" description="Polar residues" evidence="2">
    <location>
        <begin position="394"/>
        <end position="405"/>
    </location>
</feature>
<evidence type="ECO:0000256" key="1">
    <source>
        <dbReference type="SAM" id="Coils"/>
    </source>
</evidence>
<evidence type="ECO:0000259" key="3">
    <source>
        <dbReference type="PROSITE" id="PS50003"/>
    </source>
</evidence>
<feature type="compositionally biased region" description="Basic residues" evidence="2">
    <location>
        <begin position="1061"/>
        <end position="1075"/>
    </location>
</feature>